<dbReference type="AlphaFoldDB" id="I2Q587"/>
<evidence type="ECO:0000313" key="1">
    <source>
        <dbReference type="EMBL" id="EIG54943.1"/>
    </source>
</evidence>
<dbReference type="eggNOG" id="ENOG502Z9CC">
    <property type="taxonomic scope" value="Bacteria"/>
</dbReference>
<dbReference type="EMBL" id="JH600068">
    <property type="protein sequence ID" value="EIG54943.1"/>
    <property type="molecule type" value="Genomic_DNA"/>
</dbReference>
<dbReference type="OrthoDB" id="4760135at2"/>
<reference evidence="1" key="1">
    <citation type="submission" date="2011-11" db="EMBL/GenBank/DDBJ databases">
        <title>Improved High-Quality Draft sequence of Desulfovibrio sp. U5L.</title>
        <authorList>
            <consortium name="US DOE Joint Genome Institute"/>
            <person name="Lucas S."/>
            <person name="Han J."/>
            <person name="Lapidus A."/>
            <person name="Cheng J.-F."/>
            <person name="Goodwin L."/>
            <person name="Pitluck S."/>
            <person name="Peters L."/>
            <person name="Ovchinnikova G."/>
            <person name="Held B."/>
            <person name="Detter J.C."/>
            <person name="Han C."/>
            <person name="Tapia R."/>
            <person name="Land M."/>
            <person name="Hauser L."/>
            <person name="Kyrpides N."/>
            <person name="Ivanova N."/>
            <person name="Pagani I."/>
            <person name="Gabster J."/>
            <person name="Walker C."/>
            <person name="Stolyar S."/>
            <person name="Stahl D."/>
            <person name="Arkin A."/>
            <person name="Dehal P."/>
            <person name="Hazen T."/>
            <person name="Woyke T."/>
        </authorList>
    </citation>
    <scope>NUCLEOTIDE SEQUENCE [LARGE SCALE GENOMIC DNA]</scope>
    <source>
        <strain evidence="1">U5L</strain>
    </source>
</reference>
<dbReference type="STRING" id="596152.DesU5LDRAFT_3311"/>
<accession>I2Q587</accession>
<dbReference type="HOGENOM" id="CLU_639153_0_0_7"/>
<gene>
    <name evidence="1" type="ORF">DesU5LDRAFT_3311</name>
</gene>
<organism evidence="1">
    <name type="scientific">Desulfovibrio sp. U5L</name>
    <dbReference type="NCBI Taxonomy" id="596152"/>
    <lineage>
        <taxon>Bacteria</taxon>
        <taxon>Pseudomonadati</taxon>
        <taxon>Thermodesulfobacteriota</taxon>
        <taxon>Desulfovibrionia</taxon>
        <taxon>Desulfovibrionales</taxon>
        <taxon>Desulfovibrionaceae</taxon>
        <taxon>Desulfovibrio</taxon>
    </lineage>
</organism>
<protein>
    <submittedName>
        <fullName evidence="1">Uncharacterized protein</fullName>
    </submittedName>
</protein>
<sequence length="419" mass="45525">MANLQAAITTQLSRQVLHWTKAAARFEDLDDLAAPAAWHNLERYLGLSIRQHLEAAVSRLHREGELLQAAFTAAASPADLLTVRRELLHFRNRYTGVETTLVFFADAINTRTNPRTAGYLKACDILAYRSMAQLLDQLGKPTPSALSYFDKGLGAAVLRANLRLWDGTGVNPVAAIKLTHHNLLPTALIHEAGHQAAAVVGWNAELAAGLATGLSAAPDGVPGEWAGWASEIAADAFAFAHTGYAAVAALHDVLAAEDALVFRHAPGDPHPISYIRVLLGVEMCRRFYGSGPWDDLAQAWVQLYPLYNAPRATRALLEASVPLLPSIVRITLDEPMRAFAGRSLASLIHPERVKPETLLAMERRLGGALYTSMHWIWTESLRLLALAGLKIATTPDSKVDAYAQLEEWLLRLGGALQAA</sequence>
<name>I2Q587_9BACT</name>
<proteinExistence type="predicted"/>